<protein>
    <submittedName>
        <fullName evidence="8">Type II secretion protein F</fullName>
    </submittedName>
</protein>
<dbReference type="OrthoDB" id="4421971at2"/>
<evidence type="ECO:0000256" key="5">
    <source>
        <dbReference type="ARBA" id="ARBA00023136"/>
    </source>
</evidence>
<comment type="subcellular location">
    <subcellularLocation>
        <location evidence="1">Cell membrane</location>
        <topology evidence="1">Multi-pass membrane protein</topology>
    </subcellularLocation>
</comment>
<dbReference type="AlphaFoldDB" id="A0A3M8K812"/>
<keyword evidence="2" id="KW-1003">Cell membrane</keyword>
<accession>A0A3M8K812</accession>
<dbReference type="PANTHER" id="PTHR35007:SF4">
    <property type="entry name" value="CONSERVED TRANSMEMBRANE PROTEIN-RELATED"/>
    <property type="match status" value="1"/>
</dbReference>
<organism evidence="8 9">
    <name type="scientific">Corynebacterium alimapuense</name>
    <dbReference type="NCBI Taxonomy" id="1576874"/>
    <lineage>
        <taxon>Bacteria</taxon>
        <taxon>Bacillati</taxon>
        <taxon>Actinomycetota</taxon>
        <taxon>Actinomycetes</taxon>
        <taxon>Mycobacteriales</taxon>
        <taxon>Corynebacteriaceae</taxon>
        <taxon>Corynebacterium</taxon>
    </lineage>
</organism>
<comment type="caution">
    <text evidence="8">The sequence shown here is derived from an EMBL/GenBank/DDBJ whole genome shotgun (WGS) entry which is preliminary data.</text>
</comment>
<sequence length="259" mass="26039">MSSLVLLSMAAAIFLPSPAGRVLVSSPGPRIYLWLPAIVGLGAGSFLIIGKLSVVLAAVIAAGTAAWTLRDIRARASSKRREAAAAAFLGHLSGQLRAGSTIATAVVRAAEEVPESAPAEFSAAVAVVAAQARRGGSAAATLLEESTTAPELAGLGRLWGLADRHGLPLAPLVEQAQSGIDVRVRHRNAISATLQGPQASAITLTLLPVAGIAMGSAMGADPLGLLLGGGLGGVLLVLGLSLVCTGFIWSRKIIGKAAQ</sequence>
<feature type="transmembrane region" description="Helical" evidence="6">
    <location>
        <begin position="201"/>
        <end position="220"/>
    </location>
</feature>
<feature type="transmembrane region" description="Helical" evidence="6">
    <location>
        <begin position="226"/>
        <end position="249"/>
    </location>
</feature>
<evidence type="ECO:0000256" key="4">
    <source>
        <dbReference type="ARBA" id="ARBA00022989"/>
    </source>
</evidence>
<dbReference type="Pfam" id="PF00482">
    <property type="entry name" value="T2SSF"/>
    <property type="match status" value="1"/>
</dbReference>
<gene>
    <name evidence="8" type="ORF">C5L39_06920</name>
</gene>
<evidence type="ECO:0000259" key="7">
    <source>
        <dbReference type="Pfam" id="PF00482"/>
    </source>
</evidence>
<proteinExistence type="predicted"/>
<dbReference type="PANTHER" id="PTHR35007">
    <property type="entry name" value="INTEGRAL MEMBRANE PROTEIN-RELATED"/>
    <property type="match status" value="1"/>
</dbReference>
<evidence type="ECO:0000313" key="9">
    <source>
        <dbReference type="Proteomes" id="UP000266975"/>
    </source>
</evidence>
<evidence type="ECO:0000256" key="6">
    <source>
        <dbReference type="SAM" id="Phobius"/>
    </source>
</evidence>
<keyword evidence="4 6" id="KW-1133">Transmembrane helix</keyword>
<evidence type="ECO:0000256" key="2">
    <source>
        <dbReference type="ARBA" id="ARBA00022475"/>
    </source>
</evidence>
<feature type="transmembrane region" description="Helical" evidence="6">
    <location>
        <begin position="43"/>
        <end position="69"/>
    </location>
</feature>
<evidence type="ECO:0000313" key="8">
    <source>
        <dbReference type="EMBL" id="RNE49009.1"/>
    </source>
</evidence>
<keyword evidence="3 6" id="KW-0812">Transmembrane</keyword>
<name>A0A3M8K812_9CORY</name>
<dbReference type="EMBL" id="PTJO01000004">
    <property type="protein sequence ID" value="RNE49009.1"/>
    <property type="molecule type" value="Genomic_DNA"/>
</dbReference>
<dbReference type="InterPro" id="IPR018076">
    <property type="entry name" value="T2SS_GspF_dom"/>
</dbReference>
<feature type="domain" description="Type II secretion system protein GspF" evidence="7">
    <location>
        <begin position="88"/>
        <end position="214"/>
    </location>
</feature>
<dbReference type="RefSeq" id="WP_123048144.1">
    <property type="nucleotide sequence ID" value="NZ_PTJO01000004.1"/>
</dbReference>
<keyword evidence="9" id="KW-1185">Reference proteome</keyword>
<dbReference type="Proteomes" id="UP000266975">
    <property type="component" value="Unassembled WGS sequence"/>
</dbReference>
<evidence type="ECO:0000256" key="3">
    <source>
        <dbReference type="ARBA" id="ARBA00022692"/>
    </source>
</evidence>
<evidence type="ECO:0000256" key="1">
    <source>
        <dbReference type="ARBA" id="ARBA00004651"/>
    </source>
</evidence>
<dbReference type="GO" id="GO:0005886">
    <property type="term" value="C:plasma membrane"/>
    <property type="evidence" value="ECO:0007669"/>
    <property type="project" value="UniProtKB-SubCell"/>
</dbReference>
<keyword evidence="5 6" id="KW-0472">Membrane</keyword>
<reference evidence="8 9" key="1">
    <citation type="submission" date="2018-02" db="EMBL/GenBank/DDBJ databases">
        <title>Corynebacterium alimpuense sp. nov., a marine obligate actinomycete isolated from sediments of Valparaiso bay, Chile.</title>
        <authorList>
            <person name="Claverias F."/>
            <person name="Gonzales-Siles L."/>
            <person name="Salva-Serra F."/>
            <person name="Inganaes E."/>
            <person name="Molin K."/>
            <person name="Cumsille A."/>
            <person name="Undabarrena A."/>
            <person name="Couve E."/>
            <person name="Moore E.R.B."/>
            <person name="Gomila M."/>
            <person name="Camara B."/>
        </authorList>
    </citation>
    <scope>NUCLEOTIDE SEQUENCE [LARGE SCALE GENOMIC DNA]</scope>
    <source>
        <strain evidence="8 9">CCUG 69366</strain>
    </source>
</reference>